<evidence type="ECO:0000313" key="2">
    <source>
        <dbReference type="EMBL" id="PIU36774.1"/>
    </source>
</evidence>
<gene>
    <name evidence="2" type="ORF">COT02_04245</name>
</gene>
<sequence length="371" mass="43659">MILRLLEKRIVEKLKKNKILLILGARQVGKTTLLDSIKNKFFDKKKVLYLNCDIEEDLKIIDTTSLIELRNLNKNIDLLIIDEAQRLDNPGLTLKIIYDNLKTQIIVTGSSSFELKNKLSDSLTGRYLDFMLFPLSFKEVQLQISNIEKTIIYGLYPEVFLIKKNTDKVLFLNKIIESYLFKDILSFQRVRNSQALKDLLTALAYQIGSEVNENEFSKRLKIDRKTIISYLDILEKSFVIKRLYPYSKNPRREIGRRYKIYFVDLGIRNALIGDFNDFSLRKDSGVIWENFIVIEKIKFFENRGELKDLFFWRSYNGGEIDLIIKSKTTAKLNAYEIKYQNTKISRGANEFLKEYPMQIKVINIKNYQDFI</sequence>
<dbReference type="PANTHER" id="PTHR43566">
    <property type="entry name" value="CONSERVED PROTEIN"/>
    <property type="match status" value="1"/>
</dbReference>
<dbReference type="InterPro" id="IPR041682">
    <property type="entry name" value="AAA_14"/>
</dbReference>
<dbReference type="InterPro" id="IPR027417">
    <property type="entry name" value="P-loop_NTPase"/>
</dbReference>
<dbReference type="Pfam" id="PF13173">
    <property type="entry name" value="AAA_14"/>
    <property type="match status" value="1"/>
</dbReference>
<organism evidence="2 3">
    <name type="scientific">Candidatus Roizmanbacteria bacterium CG07_land_8_20_14_0_80_34_15</name>
    <dbReference type="NCBI Taxonomy" id="1974849"/>
    <lineage>
        <taxon>Bacteria</taxon>
        <taxon>Candidatus Roizmaniibacteriota</taxon>
    </lineage>
</organism>
<name>A0A2M6YTD1_9BACT</name>
<accession>A0A2M6YTD1</accession>
<protein>
    <submittedName>
        <fullName evidence="2">ATPase</fullName>
    </submittedName>
</protein>
<evidence type="ECO:0000313" key="3">
    <source>
        <dbReference type="Proteomes" id="UP000230184"/>
    </source>
</evidence>
<dbReference type="InterPro" id="IPR003593">
    <property type="entry name" value="AAA+_ATPase"/>
</dbReference>
<dbReference type="InterPro" id="IPR025420">
    <property type="entry name" value="DUF4143"/>
</dbReference>
<dbReference type="PANTHER" id="PTHR43566:SF1">
    <property type="entry name" value="AAA+ ATPASE DOMAIN-CONTAINING PROTEIN"/>
    <property type="match status" value="1"/>
</dbReference>
<dbReference type="SUPFAM" id="SSF52540">
    <property type="entry name" value="P-loop containing nucleoside triphosphate hydrolases"/>
    <property type="match status" value="1"/>
</dbReference>
<dbReference type="Proteomes" id="UP000230184">
    <property type="component" value="Unassembled WGS sequence"/>
</dbReference>
<dbReference type="SMART" id="SM00382">
    <property type="entry name" value="AAA"/>
    <property type="match status" value="1"/>
</dbReference>
<evidence type="ECO:0000259" key="1">
    <source>
        <dbReference type="SMART" id="SM00382"/>
    </source>
</evidence>
<dbReference type="AlphaFoldDB" id="A0A2M6YTD1"/>
<dbReference type="Pfam" id="PF13635">
    <property type="entry name" value="DUF4143"/>
    <property type="match status" value="1"/>
</dbReference>
<feature type="domain" description="AAA+ ATPase" evidence="1">
    <location>
        <begin position="16"/>
        <end position="138"/>
    </location>
</feature>
<reference evidence="3" key="1">
    <citation type="submission" date="2017-09" db="EMBL/GenBank/DDBJ databases">
        <title>Depth-based differentiation of microbial function through sediment-hosted aquifers and enrichment of novel symbionts in the deep terrestrial subsurface.</title>
        <authorList>
            <person name="Probst A.J."/>
            <person name="Ladd B."/>
            <person name="Jarett J.K."/>
            <person name="Geller-Mcgrath D.E."/>
            <person name="Sieber C.M.K."/>
            <person name="Emerson J.B."/>
            <person name="Anantharaman K."/>
            <person name="Thomas B.C."/>
            <person name="Malmstrom R."/>
            <person name="Stieglmeier M."/>
            <person name="Klingl A."/>
            <person name="Woyke T."/>
            <person name="Ryan C.M."/>
            <person name="Banfield J.F."/>
        </authorList>
    </citation>
    <scope>NUCLEOTIDE SEQUENCE [LARGE SCALE GENOMIC DNA]</scope>
</reference>
<comment type="caution">
    <text evidence="2">The sequence shown here is derived from an EMBL/GenBank/DDBJ whole genome shotgun (WGS) entry which is preliminary data.</text>
</comment>
<dbReference type="EMBL" id="PEWY01000123">
    <property type="protein sequence ID" value="PIU36774.1"/>
    <property type="molecule type" value="Genomic_DNA"/>
</dbReference>
<dbReference type="Gene3D" id="3.40.50.300">
    <property type="entry name" value="P-loop containing nucleotide triphosphate hydrolases"/>
    <property type="match status" value="1"/>
</dbReference>
<proteinExistence type="predicted"/>